<reference evidence="2 3" key="1">
    <citation type="submission" date="2018-01" db="EMBL/GenBank/DDBJ databases">
        <title>Genomic Encyclopedia of Type Strains, Phase III (KMG-III): the genomes of soil and plant-associated and newly described type strains.</title>
        <authorList>
            <person name="Whitman W."/>
        </authorList>
    </citation>
    <scope>NUCLEOTIDE SEQUENCE [LARGE SCALE GENOMIC DNA]</scope>
    <source>
        <strain evidence="2 3">1131</strain>
    </source>
</reference>
<feature type="transmembrane region" description="Helical" evidence="1">
    <location>
        <begin position="105"/>
        <end position="124"/>
    </location>
</feature>
<name>A0A2S4M818_9HYPH</name>
<sequence>MTMTNSIEAIDAGLVPSARSLWNLALAGFAATGFYEIWANWPTALLAGFPLEPPALIKSLFQHQLAVTVPDVWAKALHFLTGFLFYPLGYWLLTRIRSFGHPTDGWIWGVITYFIALGFFAPLAGRPFLLIGDNNLLSLMSLIGHAIFGFVLATVFQALQAQRG</sequence>
<evidence type="ECO:0008006" key="4">
    <source>
        <dbReference type="Google" id="ProtNLM"/>
    </source>
</evidence>
<evidence type="ECO:0000313" key="2">
    <source>
        <dbReference type="EMBL" id="POR50811.1"/>
    </source>
</evidence>
<protein>
    <recommendedName>
        <fullName evidence="4">DUF1440 domain-containing protein</fullName>
    </recommendedName>
</protein>
<accession>A0A2S4M818</accession>
<dbReference type="RefSeq" id="WP_103718922.1">
    <property type="nucleotide sequence ID" value="NZ_PQFZ01000008.1"/>
</dbReference>
<dbReference type="OrthoDB" id="7347542at2"/>
<keyword evidence="1" id="KW-0472">Membrane</keyword>
<gene>
    <name evidence="2" type="ORF">CYD53_10859</name>
</gene>
<evidence type="ECO:0000256" key="1">
    <source>
        <dbReference type="SAM" id="Phobius"/>
    </source>
</evidence>
<keyword evidence="3" id="KW-1185">Reference proteome</keyword>
<comment type="caution">
    <text evidence="2">The sequence shown here is derived from an EMBL/GenBank/DDBJ whole genome shotgun (WGS) entry which is preliminary data.</text>
</comment>
<dbReference type="Proteomes" id="UP000236919">
    <property type="component" value="Unassembled WGS sequence"/>
</dbReference>
<dbReference type="AlphaFoldDB" id="A0A2S4M818"/>
<keyword evidence="1" id="KW-1133">Transmembrane helix</keyword>
<keyword evidence="1" id="KW-0812">Transmembrane</keyword>
<evidence type="ECO:0000313" key="3">
    <source>
        <dbReference type="Proteomes" id="UP000236919"/>
    </source>
</evidence>
<proteinExistence type="predicted"/>
<feature type="transmembrane region" description="Helical" evidence="1">
    <location>
        <begin position="136"/>
        <end position="159"/>
    </location>
</feature>
<feature type="transmembrane region" description="Helical" evidence="1">
    <location>
        <begin position="21"/>
        <end position="41"/>
    </location>
</feature>
<feature type="transmembrane region" description="Helical" evidence="1">
    <location>
        <begin position="72"/>
        <end position="93"/>
    </location>
</feature>
<organism evidence="2 3">
    <name type="scientific">Bosea psychrotolerans</name>
    <dbReference type="NCBI Taxonomy" id="1871628"/>
    <lineage>
        <taxon>Bacteria</taxon>
        <taxon>Pseudomonadati</taxon>
        <taxon>Pseudomonadota</taxon>
        <taxon>Alphaproteobacteria</taxon>
        <taxon>Hyphomicrobiales</taxon>
        <taxon>Boseaceae</taxon>
        <taxon>Bosea</taxon>
    </lineage>
</organism>
<dbReference type="EMBL" id="PQFZ01000008">
    <property type="protein sequence ID" value="POR50811.1"/>
    <property type="molecule type" value="Genomic_DNA"/>
</dbReference>